<sequence>MIQGFYKDQKLHLLEDPMQQYTVMKVEENAVCVYRWNDNYRHKIERFTDVEETKKLLGEGWPKKNLDKITALFKIKTKNKEM</sequence>
<dbReference type="Proteomes" id="UP000076442">
    <property type="component" value="Unassembled WGS sequence"/>
</dbReference>
<name>A0AAP1HAD4_BACIU</name>
<protein>
    <submittedName>
        <fullName evidence="1">Uncharacterized protein</fullName>
    </submittedName>
</protein>
<organism evidence="1 2">
    <name type="scientific">Bacillus subtilis</name>
    <dbReference type="NCBI Taxonomy" id="1423"/>
    <lineage>
        <taxon>Bacteria</taxon>
        <taxon>Bacillati</taxon>
        <taxon>Bacillota</taxon>
        <taxon>Bacilli</taxon>
        <taxon>Bacillales</taxon>
        <taxon>Bacillaceae</taxon>
        <taxon>Bacillus</taxon>
    </lineage>
</organism>
<proteinExistence type="predicted"/>
<comment type="caution">
    <text evidence="1">The sequence shown here is derived from an EMBL/GenBank/DDBJ whole genome shotgun (WGS) entry which is preliminary data.</text>
</comment>
<accession>A0AAP1HAD4</accession>
<evidence type="ECO:0000313" key="2">
    <source>
        <dbReference type="Proteomes" id="UP000076442"/>
    </source>
</evidence>
<gene>
    <name evidence="1" type="ORF">B4122_0348</name>
</gene>
<reference evidence="1 2" key="1">
    <citation type="submission" date="2015-09" db="EMBL/GenBank/DDBJ databases">
        <title>Spore heat resistance.</title>
        <authorList>
            <person name="Boekhorst J."/>
            <person name="Berendsen E.M."/>
            <person name="Wells-Bennik M.H."/>
            <person name="Kuipers O.P."/>
        </authorList>
    </citation>
    <scope>NUCLEOTIDE SEQUENCE [LARGE SCALE GENOMIC DNA]</scope>
    <source>
        <strain evidence="1 2">B4122</strain>
    </source>
</reference>
<dbReference type="EMBL" id="LJZV01000001">
    <property type="protein sequence ID" value="KZD95376.1"/>
    <property type="molecule type" value="Genomic_DNA"/>
</dbReference>
<evidence type="ECO:0000313" key="1">
    <source>
        <dbReference type="EMBL" id="KZD95376.1"/>
    </source>
</evidence>
<dbReference type="AlphaFoldDB" id="A0AAP1HAD4"/>